<comment type="caution">
    <text evidence="2">The sequence shown here is derived from an EMBL/GenBank/DDBJ whole genome shotgun (WGS) entry which is preliminary data.</text>
</comment>
<evidence type="ECO:0000313" key="3">
    <source>
        <dbReference type="Proteomes" id="UP000481153"/>
    </source>
</evidence>
<dbReference type="Proteomes" id="UP000481153">
    <property type="component" value="Unassembled WGS sequence"/>
</dbReference>
<organism evidence="2 3">
    <name type="scientific">Aphanomyces euteiches</name>
    <dbReference type="NCBI Taxonomy" id="100861"/>
    <lineage>
        <taxon>Eukaryota</taxon>
        <taxon>Sar</taxon>
        <taxon>Stramenopiles</taxon>
        <taxon>Oomycota</taxon>
        <taxon>Saprolegniomycetes</taxon>
        <taxon>Saprolegniales</taxon>
        <taxon>Verrucalvaceae</taxon>
        <taxon>Aphanomyces</taxon>
    </lineage>
</organism>
<feature type="compositionally biased region" description="Low complexity" evidence="1">
    <location>
        <begin position="1"/>
        <end position="20"/>
    </location>
</feature>
<proteinExistence type="predicted"/>
<gene>
    <name evidence="2" type="ORF">Ae201684_016411</name>
</gene>
<evidence type="ECO:0000313" key="2">
    <source>
        <dbReference type="EMBL" id="KAF0725013.1"/>
    </source>
</evidence>
<feature type="region of interest" description="Disordered" evidence="1">
    <location>
        <begin position="1"/>
        <end position="57"/>
    </location>
</feature>
<feature type="compositionally biased region" description="Basic and acidic residues" evidence="1">
    <location>
        <begin position="21"/>
        <end position="57"/>
    </location>
</feature>
<dbReference type="EMBL" id="VJMJ01000253">
    <property type="protein sequence ID" value="KAF0725013.1"/>
    <property type="molecule type" value="Genomic_DNA"/>
</dbReference>
<reference evidence="2 3" key="1">
    <citation type="submission" date="2019-07" db="EMBL/GenBank/DDBJ databases">
        <title>Genomics analysis of Aphanomyces spp. identifies a new class of oomycete effector associated with host adaptation.</title>
        <authorList>
            <person name="Gaulin E."/>
        </authorList>
    </citation>
    <scope>NUCLEOTIDE SEQUENCE [LARGE SCALE GENOMIC DNA]</scope>
    <source>
        <strain evidence="2 3">ATCC 201684</strain>
    </source>
</reference>
<accession>A0A6G0WEA5</accession>
<name>A0A6G0WEA5_9STRA</name>
<dbReference type="AlphaFoldDB" id="A0A6G0WEA5"/>
<protein>
    <submittedName>
        <fullName evidence="2">Uncharacterized protein</fullName>
    </submittedName>
</protein>
<dbReference type="VEuPathDB" id="FungiDB:AeMF1_000045"/>
<keyword evidence="3" id="KW-1185">Reference proteome</keyword>
<evidence type="ECO:0000256" key="1">
    <source>
        <dbReference type="SAM" id="MobiDB-lite"/>
    </source>
</evidence>
<sequence length="920" mass="105927">MFASHNAAARRASAPSSLSSRHSEHVKEEEIRKADDTSPEEPHHEVENEDKNQDEDKISYDIVCGDNNNQEDDEIYHEAPSIAEVLPADFIDLKDIRLDNFEKNPPPLATSWIISWDKRAVWPQALSDACPFIKGSFEFDNHDKVAQAALNYSAILTARQHRARAHNQHVALSRLRRQDAASAIAKAKSQDIVERLDSASERRDLWLAIQSTPLSSNQLPSPELIQDESLREFSQRRITLAQEAREQLLSQRSARSGAAVDRAKAIAADIASLHEQYKELAAQDLQDRLTRASMRRLILLDKRRLIAGRHSNYVKSVYLTNRYMERREAEQLEINMDAAVARRDANIEAIQSNARRHNLSTQFRVSCAFRLFDAKWLNQALRNTSAQQSADLRRDQLLQARLAALQDAASRRFHVMCTRRQQTIEKANLVGAALQKRLDEAAIRRQIHLTMIRQRIVDRRELIRARKIHFAHQFKRYAKWFYLDKVDQAKKRREAWLEHRRSAAATRNWYAKVLAHRQVEARIESSESLALQVQEKLEAAASRRFEYQRPLFSELVNLRGKRVEHVLGAHKQLLTRLSARKAALASIRLAEIDHERATARHAAWLHVQQVKERREHDQVFRQQCIASHAFARLRSAEIRRALGYEAIRVAAEQNRERASAARLRVHIRLHEQKAFMEFRLIRAEEKRAIRLAEKVSPAIWFSSQGEAARNRQLLRQETRRVANQQSLQEAALRKAIALTHRARKHFVERAIVSTRQNCIRIALAEKDIIRDTKFKRADARRMEILAAKQRSAHRTIERVVLARLERQSTDIVDTAIKTAMNATVALQAEARRVQILQSKQRSARERLQVVNANARSQRAKQRVQSAALLEQSQSRLDETTKRREALLAARKVGQSVVERLQPFAGLRVEGKAMTLWPSSA</sequence>